<dbReference type="InterPro" id="IPR048028">
    <property type="entry name" value="Psb34-like"/>
</dbReference>
<reference evidence="3 4" key="1">
    <citation type="journal article" date="2016" name="Biochim. Biophys. Acta">
        <title>Characterization of red-shifted phycobilisomes isolated from the chlorophyll f-containing cyanobacterium Halomicronema hongdechloris.</title>
        <authorList>
            <person name="Li Y."/>
            <person name="Lin Y."/>
            <person name="Garvey C.J."/>
            <person name="Birch D."/>
            <person name="Corkery R.W."/>
            <person name="Loughlin P.C."/>
            <person name="Scheer H."/>
            <person name="Willows R.D."/>
            <person name="Chen M."/>
        </authorList>
    </citation>
    <scope>NUCLEOTIDE SEQUENCE [LARGE SCALE GENOMIC DNA]</scope>
    <source>
        <strain evidence="3 4">C2206</strain>
    </source>
</reference>
<evidence type="ECO:0000256" key="1">
    <source>
        <dbReference type="SAM" id="MobiDB-lite"/>
    </source>
</evidence>
<feature type="region of interest" description="Disordered" evidence="1">
    <location>
        <begin position="1"/>
        <end position="27"/>
    </location>
</feature>
<dbReference type="KEGG" id="hhg:XM38_004700"/>
<protein>
    <recommendedName>
        <fullName evidence="5">Ssl1498 family light-harvesting-like protein</fullName>
    </recommendedName>
</protein>
<evidence type="ECO:0000256" key="2">
    <source>
        <dbReference type="SAM" id="Phobius"/>
    </source>
</evidence>
<evidence type="ECO:0000313" key="3">
    <source>
        <dbReference type="EMBL" id="ASC69543.1"/>
    </source>
</evidence>
<keyword evidence="2" id="KW-0812">Transmembrane</keyword>
<dbReference type="RefSeq" id="WP_137454989.1">
    <property type="nucleotide sequence ID" value="NZ_CP021983.2"/>
</dbReference>
<dbReference type="EMBL" id="CP021983">
    <property type="protein sequence ID" value="ASC69543.1"/>
    <property type="molecule type" value="Genomic_DNA"/>
</dbReference>
<dbReference type="AlphaFoldDB" id="A0A1Z3HH00"/>
<dbReference type="NCBIfam" id="NF033486">
    <property type="entry name" value="harvest_ssl1498"/>
    <property type="match status" value="1"/>
</dbReference>
<gene>
    <name evidence="3" type="ORF">XM38_004700</name>
</gene>
<dbReference type="Proteomes" id="UP000191901">
    <property type="component" value="Chromosome"/>
</dbReference>
<keyword evidence="4" id="KW-1185">Reference proteome</keyword>
<name>A0A1Z3HH00_9CYAN</name>
<keyword evidence="2" id="KW-1133">Transmembrane helix</keyword>
<feature type="transmembrane region" description="Helical" evidence="2">
    <location>
        <begin position="34"/>
        <end position="55"/>
    </location>
</feature>
<evidence type="ECO:0008006" key="5">
    <source>
        <dbReference type="Google" id="ProtNLM"/>
    </source>
</evidence>
<dbReference type="OrthoDB" id="532864at2"/>
<evidence type="ECO:0000313" key="4">
    <source>
        <dbReference type="Proteomes" id="UP000191901"/>
    </source>
</evidence>
<dbReference type="Pfam" id="PF26394">
    <property type="entry name" value="Psb34"/>
    <property type="match status" value="1"/>
</dbReference>
<sequence length="56" mass="6105">MPYTTEDGGRLNNFAHEPKMYQTQPPTTKDKRNYAILGLLAVALVAGLLTLTVAIS</sequence>
<accession>A0A1Z3HH00</accession>
<keyword evidence="2" id="KW-0472">Membrane</keyword>
<proteinExistence type="predicted"/>
<organism evidence="3 4">
    <name type="scientific">Halomicronema hongdechloris C2206</name>
    <dbReference type="NCBI Taxonomy" id="1641165"/>
    <lineage>
        <taxon>Bacteria</taxon>
        <taxon>Bacillati</taxon>
        <taxon>Cyanobacteriota</taxon>
        <taxon>Cyanophyceae</taxon>
        <taxon>Nodosilineales</taxon>
        <taxon>Nodosilineaceae</taxon>
        <taxon>Halomicronema</taxon>
    </lineage>
</organism>